<feature type="compositionally biased region" description="Acidic residues" evidence="1">
    <location>
        <begin position="252"/>
        <end position="261"/>
    </location>
</feature>
<gene>
    <name evidence="2" type="ORF">Tco_0747372</name>
</gene>
<feature type="compositionally biased region" description="Low complexity" evidence="1">
    <location>
        <begin position="314"/>
        <end position="326"/>
    </location>
</feature>
<accession>A0ABQ4YTR8</accession>
<evidence type="ECO:0000313" key="3">
    <source>
        <dbReference type="Proteomes" id="UP001151760"/>
    </source>
</evidence>
<reference evidence="2" key="1">
    <citation type="journal article" date="2022" name="Int. J. Mol. Sci.">
        <title>Draft Genome of Tanacetum Coccineum: Genomic Comparison of Closely Related Tanacetum-Family Plants.</title>
        <authorList>
            <person name="Yamashiro T."/>
            <person name="Shiraishi A."/>
            <person name="Nakayama K."/>
            <person name="Satake H."/>
        </authorList>
    </citation>
    <scope>NUCLEOTIDE SEQUENCE</scope>
</reference>
<evidence type="ECO:0000313" key="2">
    <source>
        <dbReference type="EMBL" id="GJS80831.1"/>
    </source>
</evidence>
<feature type="region of interest" description="Disordered" evidence="1">
    <location>
        <begin position="73"/>
        <end position="102"/>
    </location>
</feature>
<evidence type="ECO:0000256" key="1">
    <source>
        <dbReference type="SAM" id="MobiDB-lite"/>
    </source>
</evidence>
<sequence>MTAFLEISRRARDKYHNLEDDTMVKNIFNLGKHKDGVGMKNPSWMLTNEMKLTDHYWMYVVVFGVDVPTTQSQPIESTQRMHRTLSAPRSPNPKTDERESSALQKSTEHLIAEEIENLVKGSENVENIEVNSSTLRQDDTQTILGTRLEPRSDKESLKVEITAELQQVRLGLVVVIIVRDDDEKPYTIKLSLAEQKSHDELKAQQNVQKVKEHLIAEEIEKLVEGAKNVEKVEESPEVEITAEVQPVNINKEEEESTEDDYELKRREKGKHVEESRSTPSPTTIRSPRIHSTLISLDTKKLQELTVNDPPPSSSTPSSSLPKLKLSATNRLLSLFKPKPRRFE</sequence>
<feature type="region of interest" description="Disordered" evidence="1">
    <location>
        <begin position="228"/>
        <end position="343"/>
    </location>
</feature>
<feature type="compositionally biased region" description="Low complexity" evidence="1">
    <location>
        <begin position="277"/>
        <end position="286"/>
    </location>
</feature>
<name>A0ABQ4YTR8_9ASTR</name>
<feature type="compositionally biased region" description="Basic and acidic residues" evidence="1">
    <location>
        <begin position="262"/>
        <end position="276"/>
    </location>
</feature>
<proteinExistence type="predicted"/>
<dbReference type="Proteomes" id="UP001151760">
    <property type="component" value="Unassembled WGS sequence"/>
</dbReference>
<keyword evidence="3" id="KW-1185">Reference proteome</keyword>
<reference evidence="2" key="2">
    <citation type="submission" date="2022-01" db="EMBL/GenBank/DDBJ databases">
        <authorList>
            <person name="Yamashiro T."/>
            <person name="Shiraishi A."/>
            <person name="Satake H."/>
            <person name="Nakayama K."/>
        </authorList>
    </citation>
    <scope>NUCLEOTIDE SEQUENCE</scope>
</reference>
<organism evidence="2 3">
    <name type="scientific">Tanacetum coccineum</name>
    <dbReference type="NCBI Taxonomy" id="301880"/>
    <lineage>
        <taxon>Eukaryota</taxon>
        <taxon>Viridiplantae</taxon>
        <taxon>Streptophyta</taxon>
        <taxon>Embryophyta</taxon>
        <taxon>Tracheophyta</taxon>
        <taxon>Spermatophyta</taxon>
        <taxon>Magnoliopsida</taxon>
        <taxon>eudicotyledons</taxon>
        <taxon>Gunneridae</taxon>
        <taxon>Pentapetalae</taxon>
        <taxon>asterids</taxon>
        <taxon>campanulids</taxon>
        <taxon>Asterales</taxon>
        <taxon>Asteraceae</taxon>
        <taxon>Asteroideae</taxon>
        <taxon>Anthemideae</taxon>
        <taxon>Anthemidinae</taxon>
        <taxon>Tanacetum</taxon>
    </lineage>
</organism>
<protein>
    <submittedName>
        <fullName evidence="2">Uncharacterized protein</fullName>
    </submittedName>
</protein>
<dbReference type="EMBL" id="BQNB010010702">
    <property type="protein sequence ID" value="GJS80831.1"/>
    <property type="molecule type" value="Genomic_DNA"/>
</dbReference>
<comment type="caution">
    <text evidence="2">The sequence shown here is derived from an EMBL/GenBank/DDBJ whole genome shotgun (WGS) entry which is preliminary data.</text>
</comment>